<name>A0AAV7Z8B7_9EUKA</name>
<dbReference type="PROSITE" id="PS50012">
    <property type="entry name" value="RCC1_3"/>
    <property type="match status" value="3"/>
</dbReference>
<proteinExistence type="predicted"/>
<dbReference type="EMBL" id="JANTQA010000033">
    <property type="protein sequence ID" value="KAJ3438312.1"/>
    <property type="molecule type" value="Genomic_DNA"/>
</dbReference>
<dbReference type="Pfam" id="PF00651">
    <property type="entry name" value="BTB"/>
    <property type="match status" value="1"/>
</dbReference>
<evidence type="ECO:0000256" key="2">
    <source>
        <dbReference type="PROSITE-ProRule" id="PRU00235"/>
    </source>
</evidence>
<dbReference type="Gene3D" id="3.30.710.10">
    <property type="entry name" value="Potassium Channel Kv1.1, Chain A"/>
    <property type="match status" value="1"/>
</dbReference>
<dbReference type="SUPFAM" id="SSF54695">
    <property type="entry name" value="POZ domain"/>
    <property type="match status" value="1"/>
</dbReference>
<feature type="repeat" description="RCC1" evidence="2">
    <location>
        <begin position="151"/>
        <end position="198"/>
    </location>
</feature>
<dbReference type="InterPro" id="IPR000408">
    <property type="entry name" value="Reg_chr_condens"/>
</dbReference>
<reference evidence="4" key="1">
    <citation type="submission" date="2022-08" db="EMBL/GenBank/DDBJ databases">
        <title>Novel sulphate-reducing endosymbionts in the free-living metamonad Anaeramoeba.</title>
        <authorList>
            <person name="Jerlstrom-Hultqvist J."/>
            <person name="Cepicka I."/>
            <person name="Gallot-Lavallee L."/>
            <person name="Salas-Leiva D."/>
            <person name="Curtis B.A."/>
            <person name="Zahonova K."/>
            <person name="Pipaliya S."/>
            <person name="Dacks J."/>
            <person name="Roger A.J."/>
        </authorList>
    </citation>
    <scope>NUCLEOTIDE SEQUENCE</scope>
    <source>
        <strain evidence="4">Busselton2</strain>
    </source>
</reference>
<comment type="caution">
    <text evidence="4">The sequence shown here is derived from an EMBL/GenBank/DDBJ whole genome shotgun (WGS) entry which is preliminary data.</text>
</comment>
<evidence type="ECO:0000313" key="5">
    <source>
        <dbReference type="Proteomes" id="UP001146793"/>
    </source>
</evidence>
<protein>
    <recommendedName>
        <fullName evidence="3">BTB domain-containing protein</fullName>
    </recommendedName>
</protein>
<accession>A0AAV7Z8B7</accession>
<dbReference type="AlphaFoldDB" id="A0AAV7Z8B7"/>
<gene>
    <name evidence="4" type="ORF">M0812_17494</name>
</gene>
<keyword evidence="1" id="KW-0677">Repeat</keyword>
<feature type="domain" description="BTB" evidence="3">
    <location>
        <begin position="455"/>
        <end position="521"/>
    </location>
</feature>
<dbReference type="Proteomes" id="UP001146793">
    <property type="component" value="Unassembled WGS sequence"/>
</dbReference>
<dbReference type="InterPro" id="IPR051625">
    <property type="entry name" value="Signaling_Regulatory_Domain"/>
</dbReference>
<organism evidence="4 5">
    <name type="scientific">Anaeramoeba flamelloides</name>
    <dbReference type="NCBI Taxonomy" id="1746091"/>
    <lineage>
        <taxon>Eukaryota</taxon>
        <taxon>Metamonada</taxon>
        <taxon>Anaeramoebidae</taxon>
        <taxon>Anaeramoeba</taxon>
    </lineage>
</organism>
<feature type="repeat" description="RCC1" evidence="2">
    <location>
        <begin position="199"/>
        <end position="253"/>
    </location>
</feature>
<dbReference type="PANTHER" id="PTHR22872:SF2">
    <property type="entry name" value="INHIBITOR OF BRUTON TYROSINE KINASE"/>
    <property type="match status" value="1"/>
</dbReference>
<dbReference type="SUPFAM" id="SSF50985">
    <property type="entry name" value="RCC1/BLIP-II"/>
    <property type="match status" value="1"/>
</dbReference>
<evidence type="ECO:0000256" key="1">
    <source>
        <dbReference type="ARBA" id="ARBA00022737"/>
    </source>
</evidence>
<dbReference type="CDD" id="cd18186">
    <property type="entry name" value="BTB_POZ_ZBTB_KLHL-like"/>
    <property type="match status" value="1"/>
</dbReference>
<dbReference type="InterPro" id="IPR009091">
    <property type="entry name" value="RCC1/BLIP-II"/>
</dbReference>
<dbReference type="PROSITE" id="PS50097">
    <property type="entry name" value="BTB"/>
    <property type="match status" value="1"/>
</dbReference>
<evidence type="ECO:0000313" key="4">
    <source>
        <dbReference type="EMBL" id="KAJ3438312.1"/>
    </source>
</evidence>
<feature type="repeat" description="RCC1" evidence="2">
    <location>
        <begin position="94"/>
        <end position="150"/>
    </location>
</feature>
<evidence type="ECO:0000259" key="3">
    <source>
        <dbReference type="PROSITE" id="PS50097"/>
    </source>
</evidence>
<dbReference type="Pfam" id="PF13540">
    <property type="entry name" value="RCC1_2"/>
    <property type="match status" value="1"/>
</dbReference>
<dbReference type="PANTHER" id="PTHR22872">
    <property type="entry name" value="BTK-BINDING PROTEIN-RELATED"/>
    <property type="match status" value="1"/>
</dbReference>
<dbReference type="InterPro" id="IPR011333">
    <property type="entry name" value="SKP1/BTB/POZ_sf"/>
</dbReference>
<dbReference type="InterPro" id="IPR000210">
    <property type="entry name" value="BTB/POZ_dom"/>
</dbReference>
<sequence length="552" mass="63355">MENNIQIFGWNFALSYSGKQFSMQVLPKLVNHGFCEGLCRDISFNQQLLVVTEEGDLIKCIEPFLKVEEMKISTSKIHQLATGGYHYLILLENGSIISFSTNRYGMNSGQLGRPTLHNQLGVPSVIDYFKGQEVGSLYCGLLHSFVLTKNGDLYSFGSNTFGEIGRTDEENVQPKVISQSVQKVYTGFARHSFFLTTGNQLFGFGYNKFSQIGISNTENQNCIQTPTHLPLFDDLEIVDISLTLSSTLVLLPGGKLLIAGKKELNGINEQLNQFSEIEFFKNKIVNKIASSHKYSIVHTAENKFYVFGEKGYYPLGKNSQLMNETKYQIRPGHAIEKIRCSAFTYTGFIKVKLAALNQDLYNFWKRNEFTDFKIKGFKCHLSLLEARTGKSAKEILKTLKEYSNQEIEKFLKWVYSDQLLDTKLIQQFENDFQINDLVNKDLQSDLGALYKTENKDFRIRAKQESFPIHKFLLQARSEIIRGMFLSVKNPGNQITDYTKKPERLLKLFIKFLYTDNLKIEKLDSSEKSDMIDIFDFYQINNDSPYYDQLLAF</sequence>
<dbReference type="Gene3D" id="2.130.10.30">
    <property type="entry name" value="Regulator of chromosome condensation 1/beta-lactamase-inhibitor protein II"/>
    <property type="match status" value="1"/>
</dbReference>